<feature type="transmembrane region" description="Helical" evidence="1">
    <location>
        <begin position="18"/>
        <end position="39"/>
    </location>
</feature>
<dbReference type="AlphaFoldDB" id="A0A9L0SJK5"/>
<sequence>MLFAVCVSSLLRCLFRSLVHFLTGLFVFLLLNVKCSLYILDNSSLSDVSVANIFSQSVACLFLLLTLSFAEQKLLILTKSSLLILSFMDCDFDFVPKKHAQTQCYLGFPVIFWEFYSFVFCI</sequence>
<protein>
    <submittedName>
        <fullName evidence="2">Uncharacterized protein</fullName>
    </submittedName>
</protein>
<keyword evidence="1" id="KW-0812">Transmembrane</keyword>
<reference evidence="2 3" key="1">
    <citation type="journal article" date="2009" name="Science">
        <title>Genome sequence, comparative analysis, and population genetics of the domestic horse.</title>
        <authorList>
            <consortium name="Broad Institute Genome Sequencing Platform"/>
            <consortium name="Broad Institute Whole Genome Assembly Team"/>
            <person name="Wade C.M."/>
            <person name="Giulotto E."/>
            <person name="Sigurdsson S."/>
            <person name="Zoli M."/>
            <person name="Gnerre S."/>
            <person name="Imsland F."/>
            <person name="Lear T.L."/>
            <person name="Adelson D.L."/>
            <person name="Bailey E."/>
            <person name="Bellone R.R."/>
            <person name="Bloecker H."/>
            <person name="Distl O."/>
            <person name="Edgar R.C."/>
            <person name="Garber M."/>
            <person name="Leeb T."/>
            <person name="Mauceli E."/>
            <person name="MacLeod J.N."/>
            <person name="Penedo M.C.T."/>
            <person name="Raison J.M."/>
            <person name="Sharpe T."/>
            <person name="Vogel J."/>
            <person name="Andersson L."/>
            <person name="Antczak D.F."/>
            <person name="Biagi T."/>
            <person name="Binns M.M."/>
            <person name="Chowdhary B.P."/>
            <person name="Coleman S.J."/>
            <person name="Della Valle G."/>
            <person name="Fryc S."/>
            <person name="Guerin G."/>
            <person name="Hasegawa T."/>
            <person name="Hill E.W."/>
            <person name="Jurka J."/>
            <person name="Kiialainen A."/>
            <person name="Lindgren G."/>
            <person name="Liu J."/>
            <person name="Magnani E."/>
            <person name="Mickelson J.R."/>
            <person name="Murray J."/>
            <person name="Nergadze S.G."/>
            <person name="Onofrio R."/>
            <person name="Pedroni S."/>
            <person name="Piras M.F."/>
            <person name="Raudsepp T."/>
            <person name="Rocchi M."/>
            <person name="Roeed K.H."/>
            <person name="Ryder O.A."/>
            <person name="Searle S."/>
            <person name="Skow L."/>
            <person name="Swinburne J.E."/>
            <person name="Syvaenen A.C."/>
            <person name="Tozaki T."/>
            <person name="Valberg S.J."/>
            <person name="Vaudin M."/>
            <person name="White J.R."/>
            <person name="Zody M.C."/>
            <person name="Lander E.S."/>
            <person name="Lindblad-Toh K."/>
        </authorList>
    </citation>
    <scope>NUCLEOTIDE SEQUENCE [LARGE SCALE GENOMIC DNA]</scope>
    <source>
        <strain evidence="2 3">Thoroughbred</strain>
    </source>
</reference>
<evidence type="ECO:0000313" key="3">
    <source>
        <dbReference type="Proteomes" id="UP000002281"/>
    </source>
</evidence>
<dbReference type="Ensembl" id="ENSECAT00000110865.1">
    <property type="protein sequence ID" value="ENSECAP00000076259.1"/>
    <property type="gene ID" value="ENSECAG00000058649.1"/>
</dbReference>
<name>A0A9L0SJK5_HORSE</name>
<keyword evidence="1" id="KW-0472">Membrane</keyword>
<proteinExistence type="predicted"/>
<evidence type="ECO:0000256" key="1">
    <source>
        <dbReference type="SAM" id="Phobius"/>
    </source>
</evidence>
<reference evidence="2" key="2">
    <citation type="submission" date="2025-08" db="UniProtKB">
        <authorList>
            <consortium name="Ensembl"/>
        </authorList>
    </citation>
    <scope>IDENTIFICATION</scope>
    <source>
        <strain evidence="2">Thoroughbred</strain>
    </source>
</reference>
<dbReference type="GeneTree" id="ENSGT01090000261244"/>
<reference evidence="2" key="3">
    <citation type="submission" date="2025-09" db="UniProtKB">
        <authorList>
            <consortium name="Ensembl"/>
        </authorList>
    </citation>
    <scope>IDENTIFICATION</scope>
    <source>
        <strain evidence="2">Thoroughbred</strain>
    </source>
</reference>
<feature type="transmembrane region" description="Helical" evidence="1">
    <location>
        <begin position="51"/>
        <end position="70"/>
    </location>
</feature>
<accession>A0A9L0SJK5</accession>
<evidence type="ECO:0000313" key="2">
    <source>
        <dbReference type="Ensembl" id="ENSECAP00000076259.1"/>
    </source>
</evidence>
<organism evidence="2 3">
    <name type="scientific">Equus caballus</name>
    <name type="common">Horse</name>
    <dbReference type="NCBI Taxonomy" id="9796"/>
    <lineage>
        <taxon>Eukaryota</taxon>
        <taxon>Metazoa</taxon>
        <taxon>Chordata</taxon>
        <taxon>Craniata</taxon>
        <taxon>Vertebrata</taxon>
        <taxon>Euteleostomi</taxon>
        <taxon>Mammalia</taxon>
        <taxon>Eutheria</taxon>
        <taxon>Laurasiatheria</taxon>
        <taxon>Perissodactyla</taxon>
        <taxon>Equidae</taxon>
        <taxon>Equus</taxon>
    </lineage>
</organism>
<dbReference type="Proteomes" id="UP000002281">
    <property type="component" value="Chromosome 21"/>
</dbReference>
<keyword evidence="3" id="KW-1185">Reference proteome</keyword>
<keyword evidence="1" id="KW-1133">Transmembrane helix</keyword>